<dbReference type="PROSITE" id="PS50048">
    <property type="entry name" value="ZN2_CY6_FUNGAL_2"/>
    <property type="match status" value="1"/>
</dbReference>
<organism evidence="8 9">
    <name type="scientific">Neohortaea acidophila</name>
    <dbReference type="NCBI Taxonomy" id="245834"/>
    <lineage>
        <taxon>Eukaryota</taxon>
        <taxon>Fungi</taxon>
        <taxon>Dikarya</taxon>
        <taxon>Ascomycota</taxon>
        <taxon>Pezizomycotina</taxon>
        <taxon>Dothideomycetes</taxon>
        <taxon>Dothideomycetidae</taxon>
        <taxon>Mycosphaerellales</taxon>
        <taxon>Teratosphaeriaceae</taxon>
        <taxon>Neohortaea</taxon>
    </lineage>
</organism>
<keyword evidence="3" id="KW-0805">Transcription regulation</keyword>
<dbReference type="Pfam" id="PF11951">
    <property type="entry name" value="Fungal_trans_2"/>
    <property type="match status" value="1"/>
</dbReference>
<dbReference type="GeneID" id="54479528"/>
<protein>
    <recommendedName>
        <fullName evidence="7">Zn(2)-C6 fungal-type domain-containing protein</fullName>
    </recommendedName>
</protein>
<dbReference type="RefSeq" id="XP_033585303.1">
    <property type="nucleotide sequence ID" value="XM_033738526.1"/>
</dbReference>
<dbReference type="GO" id="GO:0000981">
    <property type="term" value="F:DNA-binding transcription factor activity, RNA polymerase II-specific"/>
    <property type="evidence" value="ECO:0007669"/>
    <property type="project" value="InterPro"/>
</dbReference>
<evidence type="ECO:0000256" key="3">
    <source>
        <dbReference type="ARBA" id="ARBA00023015"/>
    </source>
</evidence>
<sequence length="605" mass="67185">MTIPLLRRRAKHAKVRTGCRTCRDRHVKCDEQRPTCKRCEDAGKACAGYDAAQVCPPKPQLARQNPTLRSLASFACPLTSREKHAVDFFRLRAIHQMPGSSWLLAWDRLVLPLFQTEPAVLHAAAALASLQRGLIPLSPAFDGVDQAEDLRFALEQYNRTISSLGANIELLEKQRSASAAEAVLVVSLLLFAFELLHGNESRASIHLRGGMKVLMQQLQSTPRTNEGASEGGEVVLRAEPRSLMDLLTHGFVRLDADLSLLAGQSPTLYPTVNGQIPSAFSSLREAAVHLDAIERDVGDTWCEMFKLAEEYVYQSYENAETVNEEILELLIIAKSRTIPLDSAPEVERKTEKITATLTQWMFAFAALPIAGEKRLERILVEAQFFCLWMTAGTWQDEDEQPTDRFLDQCKHMLDSIALYVKRHQAFIAESGSETPETTAQTQPAFAVGTALGPALRVIIERCRDSLLRRQAISLLRGMNMRGVHDAEFLASFYEALVDLEESQARDMLGQPAHALFQCHHIPSAARILESRIGNPELYDDFYHRPYGHMLYITLDAEGEAQAHSQVFFVPRPGSPASVNTVLPGHGFPEVSTLAPTAPSPSKSHT</sequence>
<dbReference type="PANTHER" id="PTHR36206">
    <property type="entry name" value="ASPERCRYPTIN BIOSYNTHESIS CLUSTER-SPECIFIC TRANSCRIPTION REGULATOR ATNN-RELATED"/>
    <property type="match status" value="1"/>
</dbReference>
<keyword evidence="9" id="KW-1185">Reference proteome</keyword>
<dbReference type="EMBL" id="MU001643">
    <property type="protein sequence ID" value="KAF2478733.1"/>
    <property type="molecule type" value="Genomic_DNA"/>
</dbReference>
<dbReference type="OrthoDB" id="3598904at2759"/>
<dbReference type="SUPFAM" id="SSF57701">
    <property type="entry name" value="Zn2/Cys6 DNA-binding domain"/>
    <property type="match status" value="1"/>
</dbReference>
<dbReference type="GO" id="GO:0003677">
    <property type="term" value="F:DNA binding"/>
    <property type="evidence" value="ECO:0007669"/>
    <property type="project" value="UniProtKB-KW"/>
</dbReference>
<evidence type="ECO:0000313" key="9">
    <source>
        <dbReference type="Proteomes" id="UP000799767"/>
    </source>
</evidence>
<reference evidence="8" key="1">
    <citation type="journal article" date="2020" name="Stud. Mycol.">
        <title>101 Dothideomycetes genomes: a test case for predicting lifestyles and emergence of pathogens.</title>
        <authorList>
            <person name="Haridas S."/>
            <person name="Albert R."/>
            <person name="Binder M."/>
            <person name="Bloem J."/>
            <person name="Labutti K."/>
            <person name="Salamov A."/>
            <person name="Andreopoulos B."/>
            <person name="Baker S."/>
            <person name="Barry K."/>
            <person name="Bills G."/>
            <person name="Bluhm B."/>
            <person name="Cannon C."/>
            <person name="Castanera R."/>
            <person name="Culley D."/>
            <person name="Daum C."/>
            <person name="Ezra D."/>
            <person name="Gonzalez J."/>
            <person name="Henrissat B."/>
            <person name="Kuo A."/>
            <person name="Liang C."/>
            <person name="Lipzen A."/>
            <person name="Lutzoni F."/>
            <person name="Magnuson J."/>
            <person name="Mondo S."/>
            <person name="Nolan M."/>
            <person name="Ohm R."/>
            <person name="Pangilinan J."/>
            <person name="Park H.-J."/>
            <person name="Ramirez L."/>
            <person name="Alfaro M."/>
            <person name="Sun H."/>
            <person name="Tritt A."/>
            <person name="Yoshinaga Y."/>
            <person name="Zwiers L.-H."/>
            <person name="Turgeon B."/>
            <person name="Goodwin S."/>
            <person name="Spatafora J."/>
            <person name="Crous P."/>
            <person name="Grigoriev I."/>
        </authorList>
    </citation>
    <scope>NUCLEOTIDE SEQUENCE</scope>
    <source>
        <strain evidence="8">CBS 113389</strain>
    </source>
</reference>
<evidence type="ECO:0000256" key="2">
    <source>
        <dbReference type="ARBA" id="ARBA00022833"/>
    </source>
</evidence>
<proteinExistence type="predicted"/>
<dbReference type="AlphaFoldDB" id="A0A6A6PGI0"/>
<dbReference type="Proteomes" id="UP000799767">
    <property type="component" value="Unassembled WGS sequence"/>
</dbReference>
<dbReference type="CDD" id="cd00067">
    <property type="entry name" value="GAL4"/>
    <property type="match status" value="1"/>
</dbReference>
<evidence type="ECO:0000256" key="6">
    <source>
        <dbReference type="ARBA" id="ARBA00023242"/>
    </source>
</evidence>
<evidence type="ECO:0000256" key="4">
    <source>
        <dbReference type="ARBA" id="ARBA00023125"/>
    </source>
</evidence>
<name>A0A6A6PGI0_9PEZI</name>
<evidence type="ECO:0000256" key="5">
    <source>
        <dbReference type="ARBA" id="ARBA00023163"/>
    </source>
</evidence>
<dbReference type="InterPro" id="IPR036864">
    <property type="entry name" value="Zn2-C6_fun-type_DNA-bd_sf"/>
</dbReference>
<dbReference type="InterPro" id="IPR021858">
    <property type="entry name" value="Fun_TF"/>
</dbReference>
<dbReference type="InterPro" id="IPR052360">
    <property type="entry name" value="Transcr_Regulatory_Proteins"/>
</dbReference>
<evidence type="ECO:0000256" key="1">
    <source>
        <dbReference type="ARBA" id="ARBA00022723"/>
    </source>
</evidence>
<gene>
    <name evidence="8" type="ORF">BDY17DRAFT_58405</name>
</gene>
<keyword evidence="6" id="KW-0539">Nucleus</keyword>
<keyword evidence="4" id="KW-0238">DNA-binding</keyword>
<dbReference type="Pfam" id="PF00172">
    <property type="entry name" value="Zn_clus"/>
    <property type="match status" value="1"/>
</dbReference>
<dbReference type="Gene3D" id="4.10.240.10">
    <property type="entry name" value="Zn(2)-C6 fungal-type DNA-binding domain"/>
    <property type="match status" value="1"/>
</dbReference>
<dbReference type="PANTHER" id="PTHR36206:SF12">
    <property type="entry name" value="ASPERCRYPTIN BIOSYNTHESIS CLUSTER-SPECIFIC TRANSCRIPTION REGULATOR ATNN-RELATED"/>
    <property type="match status" value="1"/>
</dbReference>
<keyword evidence="5" id="KW-0804">Transcription</keyword>
<feature type="domain" description="Zn(2)-C6 fungal-type" evidence="7">
    <location>
        <begin position="18"/>
        <end position="46"/>
    </location>
</feature>
<dbReference type="PROSITE" id="PS00463">
    <property type="entry name" value="ZN2_CY6_FUNGAL_1"/>
    <property type="match status" value="1"/>
</dbReference>
<keyword evidence="2" id="KW-0862">Zinc</keyword>
<dbReference type="SMART" id="SM00066">
    <property type="entry name" value="GAL4"/>
    <property type="match status" value="1"/>
</dbReference>
<dbReference type="GO" id="GO:0008270">
    <property type="term" value="F:zinc ion binding"/>
    <property type="evidence" value="ECO:0007669"/>
    <property type="project" value="InterPro"/>
</dbReference>
<accession>A0A6A6PGI0</accession>
<evidence type="ECO:0000259" key="7">
    <source>
        <dbReference type="PROSITE" id="PS50048"/>
    </source>
</evidence>
<evidence type="ECO:0000313" key="8">
    <source>
        <dbReference type="EMBL" id="KAF2478733.1"/>
    </source>
</evidence>
<keyword evidence="1" id="KW-0479">Metal-binding</keyword>
<dbReference type="InterPro" id="IPR001138">
    <property type="entry name" value="Zn2Cys6_DnaBD"/>
</dbReference>